<sequence>MVWIGVQYVSSREGKTTLTGRTDFLPVLSVGVIGACAADVYESRQVREEAAVSGPPWVT</sequence>
<reference evidence="1" key="1">
    <citation type="submission" date="2020-10" db="EMBL/GenBank/DDBJ databases">
        <title>Taxonomic study of unclassified bacteria belonging to the class Ktedonobacteria.</title>
        <authorList>
            <person name="Yabe S."/>
            <person name="Wang C.M."/>
            <person name="Zheng Y."/>
            <person name="Sakai Y."/>
            <person name="Cavaletti L."/>
            <person name="Monciardini P."/>
            <person name="Donadio S."/>
        </authorList>
    </citation>
    <scope>NUCLEOTIDE SEQUENCE</scope>
    <source>
        <strain evidence="1">SOSP1-1</strain>
    </source>
</reference>
<protein>
    <submittedName>
        <fullName evidence="1">Uncharacterized protein</fullName>
    </submittedName>
</protein>
<proteinExistence type="predicted"/>
<keyword evidence="2" id="KW-1185">Reference proteome</keyword>
<name>A0A8J3MQI9_9CHLR</name>
<dbReference type="AlphaFoldDB" id="A0A8J3MQI9"/>
<gene>
    <name evidence="1" type="ORF">KSX_08060</name>
</gene>
<accession>A0A8J3MQI9</accession>
<evidence type="ECO:0000313" key="2">
    <source>
        <dbReference type="Proteomes" id="UP000612362"/>
    </source>
</evidence>
<dbReference type="EMBL" id="BNJF01000001">
    <property type="protein sequence ID" value="GHO42643.1"/>
    <property type="molecule type" value="Genomic_DNA"/>
</dbReference>
<organism evidence="1 2">
    <name type="scientific">Ktedonospora formicarum</name>
    <dbReference type="NCBI Taxonomy" id="2778364"/>
    <lineage>
        <taxon>Bacteria</taxon>
        <taxon>Bacillati</taxon>
        <taxon>Chloroflexota</taxon>
        <taxon>Ktedonobacteria</taxon>
        <taxon>Ktedonobacterales</taxon>
        <taxon>Ktedonobacteraceae</taxon>
        <taxon>Ktedonospora</taxon>
    </lineage>
</organism>
<comment type="caution">
    <text evidence="1">The sequence shown here is derived from an EMBL/GenBank/DDBJ whole genome shotgun (WGS) entry which is preliminary data.</text>
</comment>
<evidence type="ECO:0000313" key="1">
    <source>
        <dbReference type="EMBL" id="GHO42643.1"/>
    </source>
</evidence>
<dbReference type="Proteomes" id="UP000612362">
    <property type="component" value="Unassembled WGS sequence"/>
</dbReference>